<dbReference type="AlphaFoldDB" id="A0A4Y7SDB5"/>
<name>A0A4Y7SDB5_COPMI</name>
<reference evidence="1 2" key="1">
    <citation type="journal article" date="2019" name="Nat. Ecol. Evol.">
        <title>Megaphylogeny resolves global patterns of mushroom evolution.</title>
        <authorList>
            <person name="Varga T."/>
            <person name="Krizsan K."/>
            <person name="Foldi C."/>
            <person name="Dima B."/>
            <person name="Sanchez-Garcia M."/>
            <person name="Sanchez-Ramirez S."/>
            <person name="Szollosi G.J."/>
            <person name="Szarkandi J.G."/>
            <person name="Papp V."/>
            <person name="Albert L."/>
            <person name="Andreopoulos W."/>
            <person name="Angelini C."/>
            <person name="Antonin V."/>
            <person name="Barry K.W."/>
            <person name="Bougher N.L."/>
            <person name="Buchanan P."/>
            <person name="Buyck B."/>
            <person name="Bense V."/>
            <person name="Catcheside P."/>
            <person name="Chovatia M."/>
            <person name="Cooper J."/>
            <person name="Damon W."/>
            <person name="Desjardin D."/>
            <person name="Finy P."/>
            <person name="Geml J."/>
            <person name="Haridas S."/>
            <person name="Hughes K."/>
            <person name="Justo A."/>
            <person name="Karasinski D."/>
            <person name="Kautmanova I."/>
            <person name="Kiss B."/>
            <person name="Kocsube S."/>
            <person name="Kotiranta H."/>
            <person name="LaButti K.M."/>
            <person name="Lechner B.E."/>
            <person name="Liimatainen K."/>
            <person name="Lipzen A."/>
            <person name="Lukacs Z."/>
            <person name="Mihaltcheva S."/>
            <person name="Morgado L.N."/>
            <person name="Niskanen T."/>
            <person name="Noordeloos M.E."/>
            <person name="Ohm R.A."/>
            <person name="Ortiz-Santana B."/>
            <person name="Ovrebo C."/>
            <person name="Racz N."/>
            <person name="Riley R."/>
            <person name="Savchenko A."/>
            <person name="Shiryaev A."/>
            <person name="Soop K."/>
            <person name="Spirin V."/>
            <person name="Szebenyi C."/>
            <person name="Tomsovsky M."/>
            <person name="Tulloss R.E."/>
            <person name="Uehling J."/>
            <person name="Grigoriev I.V."/>
            <person name="Vagvolgyi C."/>
            <person name="Papp T."/>
            <person name="Martin F.M."/>
            <person name="Miettinen O."/>
            <person name="Hibbett D.S."/>
            <person name="Nagy L.G."/>
        </authorList>
    </citation>
    <scope>NUCLEOTIDE SEQUENCE [LARGE SCALE GENOMIC DNA]</scope>
    <source>
        <strain evidence="1 2">FP101781</strain>
    </source>
</reference>
<sequence>MFLLATSKLADALRVSSSEPIAPARRLVSIHPDSDSIRNTAKHLSRFIIGNLYDFDMCIIDPTACEYAKRIDSVVAALYTRKSRTMEESRTVAHLSARVVQELFKRSEDNDTGVDHPCADVFRLRVGKAVTTVLLQEWEKYVRGSVPLLKLDKLRSASVVYADLVAVGVIGIDTFLSTLRHIESTAIPARGLQAALLITTGLTSRASTVPAGSHTIPREAWTALLQSLKSLKRIPVSEDLEVLMDFARAFECTDTNTGVLDWSQGVPEGGQLAIQLHGVCEELWKLGSSTVV</sequence>
<dbReference type="Proteomes" id="UP000298030">
    <property type="component" value="Unassembled WGS sequence"/>
</dbReference>
<protein>
    <submittedName>
        <fullName evidence="1">Uncharacterized protein</fullName>
    </submittedName>
</protein>
<gene>
    <name evidence="1" type="ORF">FA13DRAFT_1802083</name>
</gene>
<evidence type="ECO:0000313" key="1">
    <source>
        <dbReference type="EMBL" id="TEB19565.1"/>
    </source>
</evidence>
<comment type="caution">
    <text evidence="1">The sequence shown here is derived from an EMBL/GenBank/DDBJ whole genome shotgun (WGS) entry which is preliminary data.</text>
</comment>
<proteinExistence type="predicted"/>
<dbReference type="EMBL" id="QPFP01000184">
    <property type="protein sequence ID" value="TEB19565.1"/>
    <property type="molecule type" value="Genomic_DNA"/>
</dbReference>
<keyword evidence="2" id="KW-1185">Reference proteome</keyword>
<evidence type="ECO:0000313" key="2">
    <source>
        <dbReference type="Proteomes" id="UP000298030"/>
    </source>
</evidence>
<accession>A0A4Y7SDB5</accession>
<organism evidence="1 2">
    <name type="scientific">Coprinellus micaceus</name>
    <name type="common">Glistening ink-cap mushroom</name>
    <name type="synonym">Coprinus micaceus</name>
    <dbReference type="NCBI Taxonomy" id="71717"/>
    <lineage>
        <taxon>Eukaryota</taxon>
        <taxon>Fungi</taxon>
        <taxon>Dikarya</taxon>
        <taxon>Basidiomycota</taxon>
        <taxon>Agaricomycotina</taxon>
        <taxon>Agaricomycetes</taxon>
        <taxon>Agaricomycetidae</taxon>
        <taxon>Agaricales</taxon>
        <taxon>Agaricineae</taxon>
        <taxon>Psathyrellaceae</taxon>
        <taxon>Coprinellus</taxon>
    </lineage>
</organism>